<evidence type="ECO:0000256" key="1">
    <source>
        <dbReference type="ARBA" id="ARBA00004479"/>
    </source>
</evidence>
<dbReference type="PANTHER" id="PTHR48063">
    <property type="entry name" value="LRR RECEPTOR-LIKE KINASE"/>
    <property type="match status" value="1"/>
</dbReference>
<dbReference type="PROSITE" id="PS51450">
    <property type="entry name" value="LRR"/>
    <property type="match status" value="1"/>
</dbReference>
<gene>
    <name evidence="12" type="primary">Vigan.11G166700</name>
    <name evidence="12" type="ORF">VIGAN_11166700</name>
</gene>
<dbReference type="Pfam" id="PF13855">
    <property type="entry name" value="LRR_8"/>
    <property type="match status" value="1"/>
</dbReference>
<dbReference type="Gene3D" id="3.80.10.10">
    <property type="entry name" value="Ribonuclease Inhibitor"/>
    <property type="match status" value="1"/>
</dbReference>
<dbReference type="InterPro" id="IPR046956">
    <property type="entry name" value="RLP23-like"/>
</dbReference>
<keyword evidence="10" id="KW-0325">Glycoprotein</keyword>
<keyword evidence="3" id="KW-0433">Leucine-rich repeat</keyword>
<name>A0A0S3TB78_PHAAN</name>
<reference evidence="12 13" key="1">
    <citation type="journal article" date="2015" name="Sci. Rep.">
        <title>The power of single molecule real-time sequencing technology in the de novo assembly of a eukaryotic genome.</title>
        <authorList>
            <person name="Sakai H."/>
            <person name="Naito K."/>
            <person name="Ogiso-Tanaka E."/>
            <person name="Takahashi Y."/>
            <person name="Iseki K."/>
            <person name="Muto C."/>
            <person name="Satou K."/>
            <person name="Teruya K."/>
            <person name="Shiroma A."/>
            <person name="Shimoji M."/>
            <person name="Hirano T."/>
            <person name="Itoh T."/>
            <person name="Kaga A."/>
            <person name="Tomooka N."/>
        </authorList>
    </citation>
    <scope>NUCLEOTIDE SEQUENCE [LARGE SCALE GENOMIC DNA]</scope>
    <source>
        <strain evidence="13">cv. Shumari</strain>
    </source>
</reference>
<evidence type="ECO:0000313" key="12">
    <source>
        <dbReference type="EMBL" id="BAU02193.1"/>
    </source>
</evidence>
<sequence length="318" mass="36040">MFDLGENRLSGSIPSWIGEIYQDLQILSLRKNNFSGSLPVQLCYLQGIQLLDLSLNSLSGRIPKCLKNFTSMTQKTSLIDYTHQGYSVSIRSIGKYMNYYDLYSLLTWKGADHIFLNNELLLLKSIDLSSNQLSEEIPIEIEDLFELISLNLSRNNLTGEIPSNIGRLTSLEFLDLSRNQIFGSIPTRLTQIDRLTMLDLSHNNLSGKIPIGTQLQSFEASSYEYNSNLCGKPLDKLCGAEEPPHEANVDESNEDENFVVNRAFYVSMILGFITGLCVTFGFILVNSPWRQLYFRFLNNLTDNIYRMITVKVPSSLKA</sequence>
<keyword evidence="6" id="KW-0677">Repeat</keyword>
<evidence type="ECO:0000256" key="4">
    <source>
        <dbReference type="ARBA" id="ARBA00022692"/>
    </source>
</evidence>
<dbReference type="AlphaFoldDB" id="A0A0S3TB78"/>
<feature type="transmembrane region" description="Helical" evidence="11">
    <location>
        <begin position="263"/>
        <end position="285"/>
    </location>
</feature>
<keyword evidence="4 11" id="KW-0812">Transmembrane</keyword>
<dbReference type="FunFam" id="3.80.10.10:FF:000111">
    <property type="entry name" value="LRR receptor-like serine/threonine-protein kinase ERECTA"/>
    <property type="match status" value="1"/>
</dbReference>
<dbReference type="PANTHER" id="PTHR48063:SF98">
    <property type="entry name" value="LRR RECEPTOR-LIKE SERINE_THREONINE-PROTEIN KINASE FLS2"/>
    <property type="match status" value="1"/>
</dbReference>
<dbReference type="EMBL" id="AP015044">
    <property type="protein sequence ID" value="BAU02193.1"/>
    <property type="molecule type" value="Genomic_DNA"/>
</dbReference>
<keyword evidence="13" id="KW-1185">Reference proteome</keyword>
<keyword evidence="9" id="KW-0675">Receptor</keyword>
<proteinExistence type="inferred from homology"/>
<evidence type="ECO:0000256" key="7">
    <source>
        <dbReference type="ARBA" id="ARBA00022989"/>
    </source>
</evidence>
<evidence type="ECO:0000256" key="8">
    <source>
        <dbReference type="ARBA" id="ARBA00023136"/>
    </source>
</evidence>
<keyword evidence="5" id="KW-0732">Signal</keyword>
<dbReference type="Proteomes" id="UP000291084">
    <property type="component" value="Chromosome 11"/>
</dbReference>
<organism evidence="12 13">
    <name type="scientific">Vigna angularis var. angularis</name>
    <dbReference type="NCBI Taxonomy" id="157739"/>
    <lineage>
        <taxon>Eukaryota</taxon>
        <taxon>Viridiplantae</taxon>
        <taxon>Streptophyta</taxon>
        <taxon>Embryophyta</taxon>
        <taxon>Tracheophyta</taxon>
        <taxon>Spermatophyta</taxon>
        <taxon>Magnoliopsida</taxon>
        <taxon>eudicotyledons</taxon>
        <taxon>Gunneridae</taxon>
        <taxon>Pentapetalae</taxon>
        <taxon>rosids</taxon>
        <taxon>fabids</taxon>
        <taxon>Fabales</taxon>
        <taxon>Fabaceae</taxon>
        <taxon>Papilionoideae</taxon>
        <taxon>50 kb inversion clade</taxon>
        <taxon>NPAAA clade</taxon>
        <taxon>indigoferoid/millettioid clade</taxon>
        <taxon>Phaseoleae</taxon>
        <taxon>Vigna</taxon>
    </lineage>
</organism>
<evidence type="ECO:0000313" key="13">
    <source>
        <dbReference type="Proteomes" id="UP000291084"/>
    </source>
</evidence>
<dbReference type="OrthoDB" id="1432377at2759"/>
<dbReference type="SUPFAM" id="SSF52058">
    <property type="entry name" value="L domain-like"/>
    <property type="match status" value="1"/>
</dbReference>
<evidence type="ECO:0000256" key="10">
    <source>
        <dbReference type="ARBA" id="ARBA00023180"/>
    </source>
</evidence>
<evidence type="ECO:0000256" key="5">
    <source>
        <dbReference type="ARBA" id="ARBA00022729"/>
    </source>
</evidence>
<keyword evidence="8 11" id="KW-0472">Membrane</keyword>
<comment type="similarity">
    <text evidence="2">Belongs to the RLP family.</text>
</comment>
<keyword evidence="7 11" id="KW-1133">Transmembrane helix</keyword>
<dbReference type="InterPro" id="IPR032675">
    <property type="entry name" value="LRR_dom_sf"/>
</dbReference>
<dbReference type="GO" id="GO:0016020">
    <property type="term" value="C:membrane"/>
    <property type="evidence" value="ECO:0007669"/>
    <property type="project" value="UniProtKB-SubCell"/>
</dbReference>
<dbReference type="InterPro" id="IPR001611">
    <property type="entry name" value="Leu-rich_rpt"/>
</dbReference>
<evidence type="ECO:0000256" key="6">
    <source>
        <dbReference type="ARBA" id="ARBA00022737"/>
    </source>
</evidence>
<evidence type="ECO:0000256" key="11">
    <source>
        <dbReference type="SAM" id="Phobius"/>
    </source>
</evidence>
<protein>
    <recommendedName>
        <fullName evidence="14">Leucine-rich repeat-containing N-terminal plant-type domain-containing protein</fullName>
    </recommendedName>
</protein>
<dbReference type="PRINTS" id="PR00019">
    <property type="entry name" value="LEURICHRPT"/>
</dbReference>
<evidence type="ECO:0000256" key="3">
    <source>
        <dbReference type="ARBA" id="ARBA00022614"/>
    </source>
</evidence>
<evidence type="ECO:0008006" key="14">
    <source>
        <dbReference type="Google" id="ProtNLM"/>
    </source>
</evidence>
<evidence type="ECO:0000256" key="2">
    <source>
        <dbReference type="ARBA" id="ARBA00009592"/>
    </source>
</evidence>
<evidence type="ECO:0000256" key="9">
    <source>
        <dbReference type="ARBA" id="ARBA00023170"/>
    </source>
</evidence>
<comment type="subcellular location">
    <subcellularLocation>
        <location evidence="1">Membrane</location>
        <topology evidence="1">Single-pass type I membrane protein</topology>
    </subcellularLocation>
</comment>
<dbReference type="Pfam" id="PF00560">
    <property type="entry name" value="LRR_1"/>
    <property type="match status" value="3"/>
</dbReference>
<accession>A0A0S3TB78</accession>